<reference evidence="1" key="1">
    <citation type="submission" date="2021-05" db="EMBL/GenBank/DDBJ databases">
        <authorList>
            <person name="Scholz U."/>
            <person name="Mascher M."/>
            <person name="Fiebig A."/>
        </authorList>
    </citation>
    <scope>NUCLEOTIDE SEQUENCE [LARGE SCALE GENOMIC DNA]</scope>
</reference>
<sequence>MTARTRKRRRSAVETSDAAMALVPCSPSPWASSLPEDLLRLIAWRVLEGEFLDYVRLRAVCTGWRSGTVCPRGRGVTDPRFHPRRWMMLPEGHGLHPGHGKLGRYIRFFNLYTGTFVRAKLPLFRNHCAFDSADGLLILQRDEDTAIRVLHPFTGDIADLPPLATLLSQLDGDLHGGESESLMWFLIRHNVCASVSSNGAGITTVMLLFHELSRVAFATSRDRHWTMTSWKVPCHLRPLSSCGKLYVVHKPATTVDAASHVLQIDHPVPDEKGLLGCSRRQPSPPRLVATCPPDILRYPLYLVECDSEILVVGHSDTSFSGILVHRLADLMLGRFIPVTSIGDRALFIDDRSMSVSSKSLPTIMADTVVYTHPRTHDFKQYQLGTGIWSLPIDECGMDGFAPGPCSLIHHVMCCCIRNIWNKGVIYSKKEYTKSGFLVWRVKRKFRTAGC</sequence>
<dbReference type="EnsemblPlants" id="AVESA.00010b.r2.4AG0598870.1">
    <property type="protein sequence ID" value="AVESA.00010b.r2.4AG0598870.1.CDS"/>
    <property type="gene ID" value="AVESA.00010b.r2.4AG0598870"/>
</dbReference>
<protein>
    <submittedName>
        <fullName evidence="1">Uncharacterized protein</fullName>
    </submittedName>
</protein>
<keyword evidence="2" id="KW-1185">Reference proteome</keyword>
<proteinExistence type="predicted"/>
<evidence type="ECO:0000313" key="2">
    <source>
        <dbReference type="Proteomes" id="UP001732700"/>
    </source>
</evidence>
<organism evidence="1 2">
    <name type="scientific">Avena sativa</name>
    <name type="common">Oat</name>
    <dbReference type="NCBI Taxonomy" id="4498"/>
    <lineage>
        <taxon>Eukaryota</taxon>
        <taxon>Viridiplantae</taxon>
        <taxon>Streptophyta</taxon>
        <taxon>Embryophyta</taxon>
        <taxon>Tracheophyta</taxon>
        <taxon>Spermatophyta</taxon>
        <taxon>Magnoliopsida</taxon>
        <taxon>Liliopsida</taxon>
        <taxon>Poales</taxon>
        <taxon>Poaceae</taxon>
        <taxon>BOP clade</taxon>
        <taxon>Pooideae</taxon>
        <taxon>Poodae</taxon>
        <taxon>Poeae</taxon>
        <taxon>Poeae Chloroplast Group 1 (Aveneae type)</taxon>
        <taxon>Aveninae</taxon>
        <taxon>Avena</taxon>
    </lineage>
</organism>
<name>A0ACD5WBS6_AVESA</name>
<evidence type="ECO:0000313" key="1">
    <source>
        <dbReference type="EnsemblPlants" id="AVESA.00010b.r2.4AG0598870.1.CDS"/>
    </source>
</evidence>
<dbReference type="Proteomes" id="UP001732700">
    <property type="component" value="Chromosome 4A"/>
</dbReference>
<reference evidence="1" key="2">
    <citation type="submission" date="2025-09" db="UniProtKB">
        <authorList>
            <consortium name="EnsemblPlants"/>
        </authorList>
    </citation>
    <scope>IDENTIFICATION</scope>
</reference>
<accession>A0ACD5WBS6</accession>